<organism evidence="1 2">
    <name type="scientific">[Clostridium] hylemonae DSM 15053</name>
    <dbReference type="NCBI Taxonomy" id="553973"/>
    <lineage>
        <taxon>Bacteria</taxon>
        <taxon>Bacillati</taxon>
        <taxon>Bacillota</taxon>
        <taxon>Clostridia</taxon>
        <taxon>Lachnospirales</taxon>
        <taxon>Lachnospiraceae</taxon>
    </lineage>
</organism>
<name>C0C1Y0_9FIRM</name>
<reference evidence="1" key="2">
    <citation type="submission" date="2013-06" db="EMBL/GenBank/DDBJ databases">
        <title>Draft genome sequence of Clostridium hylemonae (DSM 15053).</title>
        <authorList>
            <person name="Sudarsanam P."/>
            <person name="Ley R."/>
            <person name="Guruge J."/>
            <person name="Turnbaugh P.J."/>
            <person name="Mahowald M."/>
            <person name="Liep D."/>
            <person name="Gordon J."/>
        </authorList>
    </citation>
    <scope>NUCLEOTIDE SEQUENCE</scope>
    <source>
        <strain evidence="1">DSM 15053</strain>
    </source>
</reference>
<proteinExistence type="predicted"/>
<dbReference type="Proteomes" id="UP000004893">
    <property type="component" value="Unassembled WGS sequence"/>
</dbReference>
<sequence length="84" mass="9622">MPWHILAPGAVACDILHLRARAPPPEGFYNIRNEVSYAIKKRRVSYLLRPDGMNSKRFSYFTRWQSHNPYAKDGSMATVDTAVI</sequence>
<keyword evidence="2" id="KW-1185">Reference proteome</keyword>
<protein>
    <submittedName>
        <fullName evidence="1">Uncharacterized protein</fullName>
    </submittedName>
</protein>
<dbReference type="STRING" id="553973.CLOHYLEM_06151"/>
<dbReference type="EMBL" id="ABYI02000022">
    <property type="protein sequence ID" value="EEG74144.1"/>
    <property type="molecule type" value="Genomic_DNA"/>
</dbReference>
<comment type="caution">
    <text evidence="1">The sequence shown here is derived from an EMBL/GenBank/DDBJ whole genome shotgun (WGS) entry which is preliminary data.</text>
</comment>
<evidence type="ECO:0000313" key="1">
    <source>
        <dbReference type="EMBL" id="EEG74144.1"/>
    </source>
</evidence>
<reference evidence="1" key="1">
    <citation type="submission" date="2009-02" db="EMBL/GenBank/DDBJ databases">
        <authorList>
            <person name="Fulton L."/>
            <person name="Clifton S."/>
            <person name="Fulton B."/>
            <person name="Xu J."/>
            <person name="Minx P."/>
            <person name="Pepin K.H."/>
            <person name="Johnson M."/>
            <person name="Bhonagiri V."/>
            <person name="Nash W.E."/>
            <person name="Mardis E.R."/>
            <person name="Wilson R.K."/>
        </authorList>
    </citation>
    <scope>NUCLEOTIDE SEQUENCE [LARGE SCALE GENOMIC DNA]</scope>
    <source>
        <strain evidence="1">DSM 15053</strain>
    </source>
</reference>
<accession>C0C1Y0</accession>
<dbReference type="AlphaFoldDB" id="C0C1Y0"/>
<dbReference type="HOGENOM" id="CLU_2521730_0_0_9"/>
<evidence type="ECO:0000313" key="2">
    <source>
        <dbReference type="Proteomes" id="UP000004893"/>
    </source>
</evidence>
<gene>
    <name evidence="1" type="ORF">CLOHYLEM_06151</name>
</gene>